<evidence type="ECO:0000313" key="5">
    <source>
        <dbReference type="Proteomes" id="UP000319716"/>
    </source>
</evidence>
<evidence type="ECO:0000256" key="1">
    <source>
        <dbReference type="ARBA" id="ARBA00005525"/>
    </source>
</evidence>
<evidence type="ECO:0000259" key="3">
    <source>
        <dbReference type="Pfam" id="PF14748"/>
    </source>
</evidence>
<feature type="domain" description="Pyrroline-5-carboxylate reductase catalytic N-terminal" evidence="2">
    <location>
        <begin position="3"/>
        <end position="98"/>
    </location>
</feature>
<dbReference type="SUPFAM" id="SSF48179">
    <property type="entry name" value="6-phosphogluconate dehydrogenase C-terminal domain-like"/>
    <property type="match status" value="1"/>
</dbReference>
<dbReference type="InterPro" id="IPR008927">
    <property type="entry name" value="6-PGluconate_DH-like_C_sf"/>
</dbReference>
<dbReference type="Proteomes" id="UP000319716">
    <property type="component" value="Unassembled WGS sequence"/>
</dbReference>
<dbReference type="SUPFAM" id="SSF51735">
    <property type="entry name" value="NAD(P)-binding Rossmann-fold domains"/>
    <property type="match status" value="1"/>
</dbReference>
<dbReference type="GO" id="GO:0055129">
    <property type="term" value="P:L-proline biosynthetic process"/>
    <property type="evidence" value="ECO:0007669"/>
    <property type="project" value="TreeGrafter"/>
</dbReference>
<dbReference type="PANTHER" id="PTHR11645:SF51">
    <property type="entry name" value="COME OPERON PROTEIN 4"/>
    <property type="match status" value="1"/>
</dbReference>
<dbReference type="InterPro" id="IPR053790">
    <property type="entry name" value="P5CR-like_CS"/>
</dbReference>
<dbReference type="GO" id="GO:0004735">
    <property type="term" value="F:pyrroline-5-carboxylate reductase activity"/>
    <property type="evidence" value="ECO:0007669"/>
    <property type="project" value="UniProtKB-EC"/>
</dbReference>
<dbReference type="EC" id="1.5.1.2" evidence="4"/>
<dbReference type="Gene3D" id="1.10.3730.10">
    <property type="entry name" value="ProC C-terminal domain-like"/>
    <property type="match status" value="1"/>
</dbReference>
<dbReference type="PANTHER" id="PTHR11645">
    <property type="entry name" value="PYRROLINE-5-CARBOXYLATE REDUCTASE"/>
    <property type="match status" value="1"/>
</dbReference>
<dbReference type="PROSITE" id="PS00521">
    <property type="entry name" value="P5CR"/>
    <property type="match status" value="1"/>
</dbReference>
<name>A0A4Y1ZBD6_9BACL</name>
<dbReference type="PIRSF" id="PIRSF000193">
    <property type="entry name" value="Pyrrol-5-carb_rd"/>
    <property type="match status" value="1"/>
</dbReference>
<organism evidence="4 5">
    <name type="scientific">Sporolactobacillus inulinus</name>
    <dbReference type="NCBI Taxonomy" id="2078"/>
    <lineage>
        <taxon>Bacteria</taxon>
        <taxon>Bacillati</taxon>
        <taxon>Bacillota</taxon>
        <taxon>Bacilli</taxon>
        <taxon>Bacillales</taxon>
        <taxon>Sporolactobacillaceae</taxon>
        <taxon>Sporolactobacillus</taxon>
    </lineage>
</organism>
<reference evidence="4 5" key="1">
    <citation type="submission" date="2017-11" db="EMBL/GenBank/DDBJ databases">
        <title>Draft Genome Sequence of Sporolactobacillus inulinus NBRC 111894 Isolated from Koso, a Japanese Sugar-Vegetable Fermented Beverage.</title>
        <authorList>
            <person name="Chiou T.Y."/>
            <person name="Oshima K."/>
            <person name="Suda W."/>
            <person name="Hattori M."/>
            <person name="Takahashi T."/>
        </authorList>
    </citation>
    <scope>NUCLEOTIDE SEQUENCE [LARGE SCALE GENOMIC DNA]</scope>
    <source>
        <strain evidence="4 5">NBRC111894</strain>
    </source>
</reference>
<feature type="domain" description="Pyrroline-5-carboxylate reductase dimerisation" evidence="3">
    <location>
        <begin position="160"/>
        <end position="261"/>
    </location>
</feature>
<dbReference type="NCBIfam" id="NF005814">
    <property type="entry name" value="PRK07680.1"/>
    <property type="match status" value="1"/>
</dbReference>
<comment type="caution">
    <text evidence="4">The sequence shown here is derived from an EMBL/GenBank/DDBJ whole genome shotgun (WGS) entry which is preliminary data.</text>
</comment>
<dbReference type="RefSeq" id="WP_237760129.1">
    <property type="nucleotide sequence ID" value="NZ_BEXB01000013.1"/>
</dbReference>
<dbReference type="InterPro" id="IPR036291">
    <property type="entry name" value="NAD(P)-bd_dom_sf"/>
</dbReference>
<comment type="similarity">
    <text evidence="1">Belongs to the pyrroline-5-carboxylate reductase family.</text>
</comment>
<dbReference type="Pfam" id="PF03807">
    <property type="entry name" value="F420_oxidored"/>
    <property type="match status" value="1"/>
</dbReference>
<dbReference type="InterPro" id="IPR000304">
    <property type="entry name" value="Pyrroline-COOH_reductase"/>
</dbReference>
<dbReference type="AlphaFoldDB" id="A0A4Y1ZBD6"/>
<dbReference type="EMBL" id="BEXB01000013">
    <property type="protein sequence ID" value="GAY76330.1"/>
    <property type="molecule type" value="Genomic_DNA"/>
</dbReference>
<evidence type="ECO:0000259" key="2">
    <source>
        <dbReference type="Pfam" id="PF03807"/>
    </source>
</evidence>
<dbReference type="InterPro" id="IPR029036">
    <property type="entry name" value="P5CR_dimer"/>
</dbReference>
<dbReference type="Gene3D" id="3.40.50.720">
    <property type="entry name" value="NAD(P)-binding Rossmann-like Domain"/>
    <property type="match status" value="1"/>
</dbReference>
<dbReference type="InterPro" id="IPR028939">
    <property type="entry name" value="P5C_Rdtase_cat_N"/>
</dbReference>
<evidence type="ECO:0000313" key="4">
    <source>
        <dbReference type="EMBL" id="GAY76330.1"/>
    </source>
</evidence>
<protein>
    <submittedName>
        <fullName evidence="4">Late competence protein ComER, proline oxidase</fullName>
        <ecNumber evidence="4">1.5.1.2</ecNumber>
    </submittedName>
</protein>
<proteinExistence type="inferred from homology"/>
<accession>A0A4Y1ZBD6</accession>
<sequence>MMRIGVIGTGTIGTLLVDALIKSKAAKPHAISVMNHTKEKAEALAKKHSRLSVCDSPIDILRRTDLIFLCVKPNQFPPLLRTLQRAWQPSQLAISVTSPITIKQLETYIPCPVARVIPSIVNQSLSGSTLVTFGTSMTDLQKSRLWAVLAQFSNPIEIDEASVRAASDIASCGPAFITYLLRKMIDGAVTTTPLSQKQAAQLTTEMIEGLGNVFQQKLYTLEELQNKVTVKGGITGAGLDALENEFHEAFENLFRATQEKFVEDQKKVREGFEQEES</sequence>
<keyword evidence="4" id="KW-0560">Oxidoreductase</keyword>
<dbReference type="Pfam" id="PF14748">
    <property type="entry name" value="P5CR_dimer"/>
    <property type="match status" value="1"/>
</dbReference>
<gene>
    <name evidence="4" type="ORF">NBRC111894_1884</name>
</gene>